<gene>
    <name evidence="1" type="ORF">SAMN02949497_0270</name>
</gene>
<dbReference type="RefSeq" id="WP_085216718.1">
    <property type="nucleotide sequence ID" value="NZ_FXAM01000003.1"/>
</dbReference>
<dbReference type="Pfam" id="PF06841">
    <property type="entry name" value="Phage_T4_gp19"/>
    <property type="match status" value="1"/>
</dbReference>
<dbReference type="NCBIfam" id="TIGR02241">
    <property type="entry name" value="conserved hypothetical phage tail region protein"/>
    <property type="match status" value="1"/>
</dbReference>
<dbReference type="PANTHER" id="PTHR38009:SF1">
    <property type="entry name" value="CONSERVED HYPOTHETICAL PHAGE TAIL PROTEIN"/>
    <property type="match status" value="1"/>
</dbReference>
<dbReference type="OrthoDB" id="9790161at2"/>
<evidence type="ECO:0000313" key="2">
    <source>
        <dbReference type="Proteomes" id="UP000192923"/>
    </source>
</evidence>
<protein>
    <submittedName>
        <fullName evidence="1">Conserved hypothetical phage tail region protein</fullName>
    </submittedName>
</protein>
<reference evidence="1 2" key="1">
    <citation type="submission" date="2016-12" db="EMBL/GenBank/DDBJ databases">
        <authorList>
            <person name="Song W.-J."/>
            <person name="Kurnit D.M."/>
        </authorList>
    </citation>
    <scope>NUCLEOTIDE SEQUENCE [LARGE SCALE GENOMIC DNA]</scope>
    <source>
        <strain evidence="1 2">175</strain>
    </source>
</reference>
<keyword evidence="2" id="KW-1185">Reference proteome</keyword>
<dbReference type="GO" id="GO:0005198">
    <property type="term" value="F:structural molecule activity"/>
    <property type="evidence" value="ECO:0007669"/>
    <property type="project" value="InterPro"/>
</dbReference>
<dbReference type="Proteomes" id="UP000192923">
    <property type="component" value="Unassembled WGS sequence"/>
</dbReference>
<accession>A0A1Y6D5I8</accession>
<proteinExistence type="predicted"/>
<dbReference type="AlphaFoldDB" id="A0A1Y6D5I8"/>
<dbReference type="InterPro" id="IPR010667">
    <property type="entry name" value="Phage_T4_Gp19"/>
</dbReference>
<dbReference type="EMBL" id="FXAM01000003">
    <property type="protein sequence ID" value="SMF97700.1"/>
    <property type="molecule type" value="Genomic_DNA"/>
</dbReference>
<dbReference type="InterPro" id="IPR011747">
    <property type="entry name" value="CHP02241"/>
</dbReference>
<organism evidence="1 2">
    <name type="scientific">Methylomagnum ishizawai</name>
    <dbReference type="NCBI Taxonomy" id="1760988"/>
    <lineage>
        <taxon>Bacteria</taxon>
        <taxon>Pseudomonadati</taxon>
        <taxon>Pseudomonadota</taxon>
        <taxon>Gammaproteobacteria</taxon>
        <taxon>Methylococcales</taxon>
        <taxon>Methylococcaceae</taxon>
        <taxon>Methylomagnum</taxon>
    </lineage>
</organism>
<sequence length="157" mass="16786">MALTKNDIKNAYPLPAYNYKVEINGKAVGFSEVTGLNVSYTTTTYKESPTQGGAAGPRKMIMPAQSGEVKVTLKKGVVRGDSITTLFQWIGGIQTNQVEKKDVYVRLCDEQGAAVISWKIVNAFPTQLDAPGFVANSNDAAIESLQLTGDGVLIEAA</sequence>
<name>A0A1Y6D5I8_9GAMM</name>
<dbReference type="PANTHER" id="PTHR38009">
    <property type="entry name" value="CONSERVED HYPOTHETICAL PHAGE TAIL PROTEIN"/>
    <property type="match status" value="1"/>
</dbReference>
<evidence type="ECO:0000313" key="1">
    <source>
        <dbReference type="EMBL" id="SMF97700.1"/>
    </source>
</evidence>
<dbReference type="STRING" id="1760988.SAMN02949497_0270"/>